<feature type="region of interest" description="Disordered" evidence="6">
    <location>
        <begin position="519"/>
        <end position="542"/>
    </location>
</feature>
<dbReference type="PANTHER" id="PTHR16305">
    <property type="entry name" value="TESTICULAR SOLUBLE ADENYLYL CYCLASE"/>
    <property type="match status" value="1"/>
</dbReference>
<dbReference type="InterPro" id="IPR027417">
    <property type="entry name" value="P-loop_NTPase"/>
</dbReference>
<dbReference type="OrthoDB" id="9816555at2"/>
<dbReference type="Gene3D" id="3.40.50.300">
    <property type="entry name" value="P-loop containing nucleotide triphosphate hydrolases"/>
    <property type="match status" value="1"/>
</dbReference>
<proteinExistence type="predicted"/>
<feature type="domain" description="OmpR/PhoB-type" evidence="7">
    <location>
        <begin position="1"/>
        <end position="94"/>
    </location>
</feature>
<dbReference type="InterPro" id="IPR036388">
    <property type="entry name" value="WH-like_DNA-bd_sf"/>
</dbReference>
<dbReference type="CDD" id="cd00383">
    <property type="entry name" value="trans_reg_C"/>
    <property type="match status" value="1"/>
</dbReference>
<evidence type="ECO:0000256" key="6">
    <source>
        <dbReference type="SAM" id="MobiDB-lite"/>
    </source>
</evidence>
<keyword evidence="3 4" id="KW-0238">DNA-binding</keyword>
<keyword evidence="5" id="KW-0175">Coiled coil</keyword>
<dbReference type="Pfam" id="PF13191">
    <property type="entry name" value="AAA_16"/>
    <property type="match status" value="1"/>
</dbReference>
<keyword evidence="9" id="KW-1185">Reference proteome</keyword>
<keyword evidence="2" id="KW-0067">ATP-binding</keyword>
<dbReference type="STRING" id="1760988.SAMN02949497_3947"/>
<dbReference type="Pfam" id="PF00486">
    <property type="entry name" value="Trans_reg_C"/>
    <property type="match status" value="1"/>
</dbReference>
<dbReference type="InterPro" id="IPR001867">
    <property type="entry name" value="OmpR/PhoB-type_DNA-bd"/>
</dbReference>
<organism evidence="8 9">
    <name type="scientific">Methylomagnum ishizawai</name>
    <dbReference type="NCBI Taxonomy" id="1760988"/>
    <lineage>
        <taxon>Bacteria</taxon>
        <taxon>Pseudomonadati</taxon>
        <taxon>Pseudomonadota</taxon>
        <taxon>Gammaproteobacteria</taxon>
        <taxon>Methylococcales</taxon>
        <taxon>Methylococcaceae</taxon>
        <taxon>Methylomagnum</taxon>
    </lineage>
</organism>
<dbReference type="GO" id="GO:0000160">
    <property type="term" value="P:phosphorelay signal transduction system"/>
    <property type="evidence" value="ECO:0007669"/>
    <property type="project" value="InterPro"/>
</dbReference>
<dbReference type="EMBL" id="FXAM01000001">
    <property type="protein sequence ID" value="SMF96547.1"/>
    <property type="molecule type" value="Genomic_DNA"/>
</dbReference>
<dbReference type="AlphaFoldDB" id="A0A1Y6D1M5"/>
<dbReference type="PROSITE" id="PS51755">
    <property type="entry name" value="OMPR_PHOB"/>
    <property type="match status" value="1"/>
</dbReference>
<evidence type="ECO:0000313" key="9">
    <source>
        <dbReference type="Proteomes" id="UP000192923"/>
    </source>
</evidence>
<dbReference type="GO" id="GO:0005737">
    <property type="term" value="C:cytoplasm"/>
    <property type="evidence" value="ECO:0007669"/>
    <property type="project" value="TreeGrafter"/>
</dbReference>
<sequence length="542" mass="59625">MPDYRLDPVNQKLSRDGQDIPLSLKAFAMLRYLIEHRRRLVTKEALFEAVWPNVLITEDGIRHYILELRKAFDDPPKSPRFIETVHGLGYRFIGEVALAVPPPLPPMLAEPAAIPAPTPFKTPASGPLTGRERELGELRAWLAQAMGGERKFGFVSGGPGLGKTALVSAFLESLDGRPDIRVARGQCSELLGTLEPFMPIQEAIEELCGGQESGPWAERLRSYAPGWCSLLPCAATCQLGGDGAARPTRERLVRELAQFLESASGDRTLVLWFEDLHWADASTLNLLAYLALRRQAARLLVLGTQQPVETQGDGHPLRRLRDELRKRGHYTELALPPLQPAAVADYLETRCPGLPAGFGAFVQRHAGGHPLLMVRLVEHALARDWLVREDGGWRLAVDLDGMEPAVPDSLLEWVEQQLERLDAADQGLLETASVAGRSFSAASVAAALDQDIESIEARCQALARRRQFIERQGVDEWPDGTVAAQYGFVHALHHRALHERVTPSRRAKLRKRMGERMALAYGGDDPGKAGAGNGGTLGQQQE</sequence>
<evidence type="ECO:0000256" key="2">
    <source>
        <dbReference type="ARBA" id="ARBA00022840"/>
    </source>
</evidence>
<dbReference type="Gene3D" id="1.10.10.10">
    <property type="entry name" value="Winged helix-like DNA-binding domain superfamily/Winged helix DNA-binding domain"/>
    <property type="match status" value="1"/>
</dbReference>
<dbReference type="SMART" id="SM00862">
    <property type="entry name" value="Trans_reg_C"/>
    <property type="match status" value="1"/>
</dbReference>
<evidence type="ECO:0000313" key="8">
    <source>
        <dbReference type="EMBL" id="SMF96547.1"/>
    </source>
</evidence>
<evidence type="ECO:0000259" key="7">
    <source>
        <dbReference type="PROSITE" id="PS51755"/>
    </source>
</evidence>
<dbReference type="GO" id="GO:0005524">
    <property type="term" value="F:ATP binding"/>
    <property type="evidence" value="ECO:0007669"/>
    <property type="project" value="UniProtKB-KW"/>
</dbReference>
<reference evidence="8 9" key="1">
    <citation type="submission" date="2016-12" db="EMBL/GenBank/DDBJ databases">
        <authorList>
            <person name="Song W.-J."/>
            <person name="Kurnit D.M."/>
        </authorList>
    </citation>
    <scope>NUCLEOTIDE SEQUENCE [LARGE SCALE GENOMIC DNA]</scope>
    <source>
        <strain evidence="8 9">175</strain>
    </source>
</reference>
<dbReference type="GO" id="GO:0006355">
    <property type="term" value="P:regulation of DNA-templated transcription"/>
    <property type="evidence" value="ECO:0007669"/>
    <property type="project" value="InterPro"/>
</dbReference>
<feature type="coiled-coil region" evidence="5">
    <location>
        <begin position="445"/>
        <end position="472"/>
    </location>
</feature>
<evidence type="ECO:0000256" key="4">
    <source>
        <dbReference type="PROSITE-ProRule" id="PRU01091"/>
    </source>
</evidence>
<keyword evidence="1" id="KW-0547">Nucleotide-binding</keyword>
<dbReference type="PANTHER" id="PTHR16305:SF28">
    <property type="entry name" value="GUANYLATE CYCLASE DOMAIN-CONTAINING PROTEIN"/>
    <property type="match status" value="1"/>
</dbReference>
<dbReference type="InterPro" id="IPR016032">
    <property type="entry name" value="Sig_transdc_resp-reg_C-effctor"/>
</dbReference>
<gene>
    <name evidence="8" type="ORF">SAMN02949497_3947</name>
</gene>
<dbReference type="SUPFAM" id="SSF46894">
    <property type="entry name" value="C-terminal effector domain of the bipartite response regulators"/>
    <property type="match status" value="1"/>
</dbReference>
<dbReference type="RefSeq" id="WP_085215420.1">
    <property type="nucleotide sequence ID" value="NZ_FXAM01000001.1"/>
</dbReference>
<name>A0A1Y6D1M5_9GAMM</name>
<protein>
    <submittedName>
        <fullName evidence="8">Transcriptional regulatory protein, C terminal</fullName>
    </submittedName>
</protein>
<dbReference type="GO" id="GO:0004016">
    <property type="term" value="F:adenylate cyclase activity"/>
    <property type="evidence" value="ECO:0007669"/>
    <property type="project" value="TreeGrafter"/>
</dbReference>
<evidence type="ECO:0000256" key="3">
    <source>
        <dbReference type="ARBA" id="ARBA00023125"/>
    </source>
</evidence>
<evidence type="ECO:0000256" key="5">
    <source>
        <dbReference type="SAM" id="Coils"/>
    </source>
</evidence>
<evidence type="ECO:0000256" key="1">
    <source>
        <dbReference type="ARBA" id="ARBA00022741"/>
    </source>
</evidence>
<dbReference type="InterPro" id="IPR041664">
    <property type="entry name" value="AAA_16"/>
</dbReference>
<dbReference type="Proteomes" id="UP000192923">
    <property type="component" value="Unassembled WGS sequence"/>
</dbReference>
<accession>A0A1Y6D1M5</accession>
<dbReference type="GO" id="GO:0003677">
    <property type="term" value="F:DNA binding"/>
    <property type="evidence" value="ECO:0007669"/>
    <property type="project" value="UniProtKB-UniRule"/>
</dbReference>
<feature type="DNA-binding region" description="OmpR/PhoB-type" evidence="4">
    <location>
        <begin position="1"/>
        <end position="94"/>
    </location>
</feature>
<feature type="compositionally biased region" description="Gly residues" evidence="6">
    <location>
        <begin position="529"/>
        <end position="542"/>
    </location>
</feature>
<dbReference type="SUPFAM" id="SSF52540">
    <property type="entry name" value="P-loop containing nucleoside triphosphate hydrolases"/>
    <property type="match status" value="1"/>
</dbReference>